<dbReference type="PROSITE" id="PS00380">
    <property type="entry name" value="RHODANESE_1"/>
    <property type="match status" value="1"/>
</dbReference>
<dbReference type="SUPFAM" id="SSF52821">
    <property type="entry name" value="Rhodanese/Cell cycle control phosphatase"/>
    <property type="match status" value="1"/>
</dbReference>
<sequence>MEALVSPRWVLARMYEPDLVIVDCRFKSGEPEAGRLAYETAHIPGAVYLDPERDLSAPDGDGRDGLPRPEELALTLSRAGIGNAVRVVAYDDSDGRSAARLWALLRWLGHDLVTVMDGGFAAWIAGGFPVNDARRIVVPASFTPSVRSDLLADAEIGRALGLPGILPVESSDTSFASRGNPRTD</sequence>
<reference evidence="4 5" key="1">
    <citation type="submission" date="2021-03" db="EMBL/GenBank/DDBJ databases">
        <title>Antimicrobial resistance genes in bacteria isolated from Japanese honey, and their potential for conferring macrolide and lincosamide resistance in the American foulbrood pathogen Paenibacillus larvae.</title>
        <authorList>
            <person name="Okamoto M."/>
            <person name="Kumagai M."/>
            <person name="Kanamori H."/>
            <person name="Takamatsu D."/>
        </authorList>
    </citation>
    <scope>NUCLEOTIDE SEQUENCE [LARGE SCALE GENOMIC DNA]</scope>
    <source>
        <strain evidence="4 5">J41TS12</strain>
    </source>
</reference>
<protein>
    <recommendedName>
        <fullName evidence="3">Rhodanese domain-containing protein</fullName>
    </recommendedName>
</protein>
<keyword evidence="1" id="KW-0808">Transferase</keyword>
<evidence type="ECO:0000256" key="2">
    <source>
        <dbReference type="ARBA" id="ARBA00022737"/>
    </source>
</evidence>
<dbReference type="Gene3D" id="3.40.250.10">
    <property type="entry name" value="Rhodanese-like domain"/>
    <property type="match status" value="1"/>
</dbReference>
<dbReference type="InterPro" id="IPR036873">
    <property type="entry name" value="Rhodanese-like_dom_sf"/>
</dbReference>
<dbReference type="InterPro" id="IPR001763">
    <property type="entry name" value="Rhodanese-like_dom"/>
</dbReference>
<dbReference type="CDD" id="cd01448">
    <property type="entry name" value="TST_Repeat_1"/>
    <property type="match status" value="1"/>
</dbReference>
<dbReference type="InterPro" id="IPR001307">
    <property type="entry name" value="Thiosulphate_STrfase_CS"/>
</dbReference>
<dbReference type="Pfam" id="PF00581">
    <property type="entry name" value="Rhodanese"/>
    <property type="match status" value="1"/>
</dbReference>
<name>A0A920CGZ7_9BACL</name>
<dbReference type="EMBL" id="BORR01000004">
    <property type="protein sequence ID" value="GIO36624.1"/>
    <property type="molecule type" value="Genomic_DNA"/>
</dbReference>
<evidence type="ECO:0000313" key="5">
    <source>
        <dbReference type="Proteomes" id="UP000681162"/>
    </source>
</evidence>
<dbReference type="InterPro" id="IPR045078">
    <property type="entry name" value="TST/MPST-like"/>
</dbReference>
<keyword evidence="2" id="KW-0677">Repeat</keyword>
<dbReference type="GO" id="GO:0004792">
    <property type="term" value="F:thiosulfate-cyanide sulfurtransferase activity"/>
    <property type="evidence" value="ECO:0007669"/>
    <property type="project" value="InterPro"/>
</dbReference>
<accession>A0A920CGZ7</accession>
<dbReference type="PANTHER" id="PTHR11364:SF27">
    <property type="entry name" value="SULFURTRANSFERASE"/>
    <property type="match status" value="1"/>
</dbReference>
<dbReference type="PANTHER" id="PTHR11364">
    <property type="entry name" value="THIOSULFATE SULFERTANSFERASE"/>
    <property type="match status" value="1"/>
</dbReference>
<evidence type="ECO:0000259" key="3">
    <source>
        <dbReference type="PROSITE" id="PS50206"/>
    </source>
</evidence>
<dbReference type="PROSITE" id="PS50206">
    <property type="entry name" value="RHODANESE_3"/>
    <property type="match status" value="1"/>
</dbReference>
<dbReference type="SMART" id="SM00450">
    <property type="entry name" value="RHOD"/>
    <property type="match status" value="1"/>
</dbReference>
<dbReference type="RefSeq" id="WP_306432677.1">
    <property type="nucleotide sequence ID" value="NZ_BORR01000004.1"/>
</dbReference>
<organism evidence="4 5">
    <name type="scientific">Paenibacillus antibioticophila</name>
    <dbReference type="NCBI Taxonomy" id="1274374"/>
    <lineage>
        <taxon>Bacteria</taxon>
        <taxon>Bacillati</taxon>
        <taxon>Bacillota</taxon>
        <taxon>Bacilli</taxon>
        <taxon>Bacillales</taxon>
        <taxon>Paenibacillaceae</taxon>
        <taxon>Paenibacillus</taxon>
    </lineage>
</organism>
<feature type="domain" description="Rhodanese" evidence="3">
    <location>
        <begin position="15"/>
        <end position="132"/>
    </location>
</feature>
<dbReference type="AlphaFoldDB" id="A0A920CGZ7"/>
<dbReference type="Proteomes" id="UP000681162">
    <property type="component" value="Unassembled WGS sequence"/>
</dbReference>
<gene>
    <name evidence="4" type="ORF">J41TS12_14850</name>
</gene>
<evidence type="ECO:0000313" key="4">
    <source>
        <dbReference type="EMBL" id="GIO36624.1"/>
    </source>
</evidence>
<comment type="caution">
    <text evidence="4">The sequence shown here is derived from an EMBL/GenBank/DDBJ whole genome shotgun (WGS) entry which is preliminary data.</text>
</comment>
<keyword evidence="5" id="KW-1185">Reference proteome</keyword>
<evidence type="ECO:0000256" key="1">
    <source>
        <dbReference type="ARBA" id="ARBA00022679"/>
    </source>
</evidence>
<proteinExistence type="predicted"/>